<dbReference type="PANTHER" id="PTHR24422:SF10">
    <property type="entry name" value="CHEMOTAXIS PROTEIN METHYLTRANSFERASE 2"/>
    <property type="match status" value="1"/>
</dbReference>
<evidence type="ECO:0000256" key="1">
    <source>
        <dbReference type="ARBA" id="ARBA00001541"/>
    </source>
</evidence>
<dbReference type="AlphaFoldDB" id="A0A845L631"/>
<dbReference type="Gene3D" id="1.10.155.10">
    <property type="entry name" value="Chemotaxis receptor methyltransferase CheR, N-terminal domain"/>
    <property type="match status" value="1"/>
</dbReference>
<dbReference type="InterPro" id="IPR036804">
    <property type="entry name" value="CheR_N_sf"/>
</dbReference>
<comment type="caution">
    <text evidence="7">The sequence shown here is derived from an EMBL/GenBank/DDBJ whole genome shotgun (WGS) entry which is preliminary data.</text>
</comment>
<evidence type="ECO:0000256" key="2">
    <source>
        <dbReference type="ARBA" id="ARBA00012534"/>
    </source>
</evidence>
<evidence type="ECO:0000256" key="4">
    <source>
        <dbReference type="ARBA" id="ARBA00022679"/>
    </source>
</evidence>
<evidence type="ECO:0000256" key="5">
    <source>
        <dbReference type="ARBA" id="ARBA00022691"/>
    </source>
</evidence>
<dbReference type="PIRSF" id="PIRSF000410">
    <property type="entry name" value="CheR"/>
    <property type="match status" value="1"/>
</dbReference>
<reference evidence="7 8" key="1">
    <citation type="submission" date="2020-01" db="EMBL/GenBank/DDBJ databases">
        <title>Whole genome sequence of Heliobacterium gestii DSM 11169.</title>
        <authorList>
            <person name="Kyndt J.A."/>
            <person name="Meyer T.E."/>
        </authorList>
    </citation>
    <scope>NUCLEOTIDE SEQUENCE [LARGE SCALE GENOMIC DNA]</scope>
    <source>
        <strain evidence="7 8">DSM 11169</strain>
    </source>
</reference>
<dbReference type="InterPro" id="IPR026024">
    <property type="entry name" value="Chemotaxis_MeTrfase_CheR"/>
</dbReference>
<dbReference type="SUPFAM" id="SSF53335">
    <property type="entry name" value="S-adenosyl-L-methionine-dependent methyltransferases"/>
    <property type="match status" value="1"/>
</dbReference>
<keyword evidence="3" id="KW-0489">Methyltransferase</keyword>
<dbReference type="InterPro" id="IPR050903">
    <property type="entry name" value="Bact_Chemotaxis_MeTrfase"/>
</dbReference>
<dbReference type="InterPro" id="IPR022641">
    <property type="entry name" value="CheR_N"/>
</dbReference>
<dbReference type="InterPro" id="IPR029063">
    <property type="entry name" value="SAM-dependent_MTases_sf"/>
</dbReference>
<dbReference type="EC" id="2.1.1.80" evidence="2"/>
<dbReference type="Pfam" id="PF01739">
    <property type="entry name" value="CheR"/>
    <property type="match status" value="1"/>
</dbReference>
<protein>
    <recommendedName>
        <fullName evidence="2">protein-glutamate O-methyltransferase</fullName>
        <ecNumber evidence="2">2.1.1.80</ecNumber>
    </recommendedName>
</protein>
<dbReference type="SMART" id="SM00138">
    <property type="entry name" value="MeTrc"/>
    <property type="match status" value="1"/>
</dbReference>
<evidence type="ECO:0000259" key="6">
    <source>
        <dbReference type="PROSITE" id="PS50123"/>
    </source>
</evidence>
<evidence type="ECO:0000313" key="7">
    <source>
        <dbReference type="EMBL" id="MZP42082.1"/>
    </source>
</evidence>
<dbReference type="GO" id="GO:0032259">
    <property type="term" value="P:methylation"/>
    <property type="evidence" value="ECO:0007669"/>
    <property type="project" value="UniProtKB-KW"/>
</dbReference>
<dbReference type="PROSITE" id="PS50123">
    <property type="entry name" value="CHER"/>
    <property type="match status" value="1"/>
</dbReference>
<comment type="catalytic activity">
    <reaction evidence="1">
        <text>L-glutamyl-[protein] + S-adenosyl-L-methionine = [protein]-L-glutamate 5-O-methyl ester + S-adenosyl-L-homocysteine</text>
        <dbReference type="Rhea" id="RHEA:24452"/>
        <dbReference type="Rhea" id="RHEA-COMP:10208"/>
        <dbReference type="Rhea" id="RHEA-COMP:10311"/>
        <dbReference type="ChEBI" id="CHEBI:29973"/>
        <dbReference type="ChEBI" id="CHEBI:57856"/>
        <dbReference type="ChEBI" id="CHEBI:59789"/>
        <dbReference type="ChEBI" id="CHEBI:82795"/>
        <dbReference type="EC" id="2.1.1.80"/>
    </reaction>
</comment>
<dbReference type="OrthoDB" id="9816309at2"/>
<dbReference type="PRINTS" id="PR00996">
    <property type="entry name" value="CHERMTFRASE"/>
</dbReference>
<dbReference type="Pfam" id="PF03705">
    <property type="entry name" value="CheR_N"/>
    <property type="match status" value="1"/>
</dbReference>
<keyword evidence="8" id="KW-1185">Reference proteome</keyword>
<dbReference type="InterPro" id="IPR000780">
    <property type="entry name" value="CheR_MeTrfase"/>
</dbReference>
<organism evidence="7 8">
    <name type="scientific">Heliomicrobium gestii</name>
    <name type="common">Heliobacterium gestii</name>
    <dbReference type="NCBI Taxonomy" id="2699"/>
    <lineage>
        <taxon>Bacteria</taxon>
        <taxon>Bacillati</taxon>
        <taxon>Bacillota</taxon>
        <taxon>Clostridia</taxon>
        <taxon>Eubacteriales</taxon>
        <taxon>Heliobacteriaceae</taxon>
        <taxon>Heliomicrobium</taxon>
    </lineage>
</organism>
<dbReference type="SUPFAM" id="SSF47757">
    <property type="entry name" value="Chemotaxis receptor methyltransferase CheR, N-terminal domain"/>
    <property type="match status" value="1"/>
</dbReference>
<proteinExistence type="predicted"/>
<dbReference type="Proteomes" id="UP000471031">
    <property type="component" value="Unassembled WGS sequence"/>
</dbReference>
<dbReference type="EMBL" id="WXEX01000002">
    <property type="protein sequence ID" value="MZP42082.1"/>
    <property type="molecule type" value="Genomic_DNA"/>
</dbReference>
<sequence>MALATDLYQRFTELIYKRTGIWFEPHKLYYVEKRISERMEELDLIDYREYYHLIKFSNDTTELELLINRLTVNETYFFRDFPQLAGFAEAVLPEVVQAKHGSGERKLKIWSAGCATGEEPYTLAIILLEMLPDPKSWEIEIVATDINTQVLEAARKGYYSARSVKDVPLEYLERYFTSRLDMHLINLNVKKMVQFRHLNLMDQTGMQEQSGFDFIFCRNVLIYFNPESRLKVLENFYRSIRSGGFIYLGHSESVSRITEAFKMKRVGGNIVYYKP</sequence>
<dbReference type="RefSeq" id="WP_161260662.1">
    <property type="nucleotide sequence ID" value="NZ_JAFBDC010000002.1"/>
</dbReference>
<dbReference type="CDD" id="cd02440">
    <property type="entry name" value="AdoMet_MTases"/>
    <property type="match status" value="1"/>
</dbReference>
<gene>
    <name evidence="7" type="ORF">GTO89_03405</name>
</gene>
<accession>A0A845L631</accession>
<dbReference type="Gene3D" id="3.40.50.150">
    <property type="entry name" value="Vaccinia Virus protein VP39"/>
    <property type="match status" value="1"/>
</dbReference>
<name>A0A845L631_HELGE</name>
<evidence type="ECO:0000256" key="3">
    <source>
        <dbReference type="ARBA" id="ARBA00022603"/>
    </source>
</evidence>
<feature type="domain" description="CheR-type methyltransferase" evidence="6">
    <location>
        <begin position="1"/>
        <end position="275"/>
    </location>
</feature>
<keyword evidence="5" id="KW-0949">S-adenosyl-L-methionine</keyword>
<keyword evidence="4" id="KW-0808">Transferase</keyword>
<dbReference type="InterPro" id="IPR022642">
    <property type="entry name" value="CheR_C"/>
</dbReference>
<dbReference type="GO" id="GO:0008983">
    <property type="term" value="F:protein-glutamate O-methyltransferase activity"/>
    <property type="evidence" value="ECO:0007669"/>
    <property type="project" value="UniProtKB-EC"/>
</dbReference>
<evidence type="ECO:0000313" key="8">
    <source>
        <dbReference type="Proteomes" id="UP000471031"/>
    </source>
</evidence>
<dbReference type="PANTHER" id="PTHR24422">
    <property type="entry name" value="CHEMOTAXIS PROTEIN METHYLTRANSFERASE"/>
    <property type="match status" value="1"/>
</dbReference>